<protein>
    <recommendedName>
        <fullName evidence="1">CSD domain-containing protein</fullName>
    </recommendedName>
</protein>
<dbReference type="PANTHER" id="PTHR11544">
    <property type="entry name" value="COLD SHOCK DOMAIN CONTAINING PROTEINS"/>
    <property type="match status" value="1"/>
</dbReference>
<accession>A0ABP0NGM4</accession>
<feature type="domain" description="CSD" evidence="1">
    <location>
        <begin position="192"/>
        <end position="255"/>
    </location>
</feature>
<dbReference type="InterPro" id="IPR050181">
    <property type="entry name" value="Cold_shock_domain"/>
</dbReference>
<evidence type="ECO:0000313" key="4">
    <source>
        <dbReference type="Proteomes" id="UP001642484"/>
    </source>
</evidence>
<dbReference type="SUPFAM" id="SSF50249">
    <property type="entry name" value="Nucleic acid-binding proteins"/>
    <property type="match status" value="4"/>
</dbReference>
<dbReference type="SMART" id="SM00357">
    <property type="entry name" value="CSP"/>
    <property type="match status" value="4"/>
</dbReference>
<dbReference type="InterPro" id="IPR002059">
    <property type="entry name" value="CSP_DNA-bd"/>
</dbReference>
<dbReference type="PROSITE" id="PS51857">
    <property type="entry name" value="CSD_2"/>
    <property type="match status" value="2"/>
</dbReference>
<proteinExistence type="predicted"/>
<name>A0ABP0NGM4_9DINO</name>
<dbReference type="InterPro" id="IPR011129">
    <property type="entry name" value="CSD"/>
</dbReference>
<keyword evidence="4" id="KW-1185">Reference proteome</keyword>
<evidence type="ECO:0000313" key="3">
    <source>
        <dbReference type="EMBL" id="CAK9062272.1"/>
    </source>
</evidence>
<dbReference type="Proteomes" id="UP001642484">
    <property type="component" value="Unassembled WGS sequence"/>
</dbReference>
<feature type="domain" description="CSD" evidence="1">
    <location>
        <begin position="1"/>
        <end position="61"/>
    </location>
</feature>
<evidence type="ECO:0000313" key="2">
    <source>
        <dbReference type="EMBL" id="CAK9060998.1"/>
    </source>
</evidence>
<reference evidence="3 4" key="1">
    <citation type="submission" date="2024-02" db="EMBL/GenBank/DDBJ databases">
        <authorList>
            <person name="Chen Y."/>
            <person name="Shah S."/>
            <person name="Dougan E. K."/>
            <person name="Thang M."/>
            <person name="Chan C."/>
        </authorList>
    </citation>
    <scope>NUCLEOTIDE SEQUENCE [LARGE SCALE GENOMIC DNA]</scope>
</reference>
<evidence type="ECO:0000259" key="1">
    <source>
        <dbReference type="PROSITE" id="PS51857"/>
    </source>
</evidence>
<comment type="caution">
    <text evidence="3">The sequence shown here is derived from an EMBL/GenBank/DDBJ whole genome shotgun (WGS) entry which is preliminary data.</text>
</comment>
<gene>
    <name evidence="2" type="ORF">CCMP2556_LOCUS29995</name>
    <name evidence="3" type="ORF">CCMP2556_LOCUS30614</name>
</gene>
<dbReference type="InterPro" id="IPR012340">
    <property type="entry name" value="NA-bd_OB-fold"/>
</dbReference>
<dbReference type="EMBL" id="CAXAMN010021584">
    <property type="protein sequence ID" value="CAK9060998.1"/>
    <property type="molecule type" value="Genomic_DNA"/>
</dbReference>
<sequence>MQTGTVKSYNAHKGWGFVECNGQDSFLYKKELKGQCPTAGDQVSFMVGTSEKGTIATDVKVLVPAEEAFYFGEIKRFNPVKGYGFISCEAFPDQDVFVLKSELPQGFGPEGGHCKFRVVKEEKGPAAKQLLGAETARWGFIECNGQDTFVNKKDLKGHCPSKGHQVKFEISQTEKGAQATNVEVLVSDEEKAYFGEIKSFNPSKGYGFISCEAFPDKDIFVLKSELPGGFGPQGGLCKFKVSHEDKGPSAKEVTLLGSAGNQVQQMKAMGYGYYGKGDWGSSGGWGKGWGGKGDSWGGKGWGGYDMSWGVPMQMPIPWGKGYGKSYGW</sequence>
<dbReference type="EMBL" id="CAXAMN010021695">
    <property type="protein sequence ID" value="CAK9062272.1"/>
    <property type="molecule type" value="Genomic_DNA"/>
</dbReference>
<organism evidence="3 4">
    <name type="scientific">Durusdinium trenchii</name>
    <dbReference type="NCBI Taxonomy" id="1381693"/>
    <lineage>
        <taxon>Eukaryota</taxon>
        <taxon>Sar</taxon>
        <taxon>Alveolata</taxon>
        <taxon>Dinophyceae</taxon>
        <taxon>Suessiales</taxon>
        <taxon>Symbiodiniaceae</taxon>
        <taxon>Durusdinium</taxon>
    </lineage>
</organism>
<dbReference type="Gene3D" id="2.40.50.140">
    <property type="entry name" value="Nucleic acid-binding proteins"/>
    <property type="match status" value="4"/>
</dbReference>
<dbReference type="Pfam" id="PF00313">
    <property type="entry name" value="CSD"/>
    <property type="match status" value="2"/>
</dbReference>